<comment type="caution">
    <text evidence="2">The sequence shown here is derived from an EMBL/GenBank/DDBJ whole genome shotgun (WGS) entry which is preliminary data.</text>
</comment>
<dbReference type="Proteomes" id="UP000309673">
    <property type="component" value="Unassembled WGS sequence"/>
</dbReference>
<sequence>MQPPLDKRTYETIVDDLVRRLKNGGVLTDVNPGSVVRTLAEAFALEMAEAYARLQKIYEWGYIDTAEGEALDHLVAILGQQRIEGMQAIGEAVFERDPRVRGRIVIPKDTELLIETKRRKALTYRTSQNAELQAGQSVVTVPIACDVPPGEPVESVLLSKDDLEQTTQISSLAGIASVVIPRSTNPRGYQETDADLRKRVKGLINAAGGGTYKAIERAILATGKVSSVVFRDSNSAGFPVLHPGELEVAVDVTDGDLSNTETYEAVRSAIDASKGPGIWVKVRGISETPMSFSLKLKLVSSNISPEKRETIRRAVQDAVADAAGTLAIGKKLLWNPMLAKMLNIDGVLDIAEGSEVRLLENNVSTPYPARGEIPNRDMKELERLVLDRTGPPVAVAFEGESTLLVRLIVEFAAGVTVSDRPKESVRSAVSRAIENWLREKNAAGGNRELSWKEAADVAQGVPDGNKIPRAGIKLEIKGSFTGGEVTLKDGQVFKLGPDDVLQPDPQGPSWRDPT</sequence>
<dbReference type="EMBL" id="SUPK01000003">
    <property type="protein sequence ID" value="TJY42625.1"/>
    <property type="molecule type" value="Genomic_DNA"/>
</dbReference>
<evidence type="ECO:0000313" key="2">
    <source>
        <dbReference type="EMBL" id="TJY42625.1"/>
    </source>
</evidence>
<evidence type="ECO:0000256" key="1">
    <source>
        <dbReference type="SAM" id="MobiDB-lite"/>
    </source>
</evidence>
<dbReference type="OrthoDB" id="7904838at2"/>
<protein>
    <submittedName>
        <fullName evidence="2">Uncharacterized protein</fullName>
    </submittedName>
</protein>
<dbReference type="RefSeq" id="WP_136777044.1">
    <property type="nucleotide sequence ID" value="NZ_SUPK01000003.1"/>
</dbReference>
<organism evidence="2 3">
    <name type="scientific">Cohnella pontilimi</name>
    <dbReference type="NCBI Taxonomy" id="2564100"/>
    <lineage>
        <taxon>Bacteria</taxon>
        <taxon>Bacillati</taxon>
        <taxon>Bacillota</taxon>
        <taxon>Bacilli</taxon>
        <taxon>Bacillales</taxon>
        <taxon>Paenibacillaceae</taxon>
        <taxon>Cohnella</taxon>
    </lineage>
</organism>
<name>A0A4U0FCU9_9BACL</name>
<gene>
    <name evidence="2" type="ORF">E5161_07165</name>
</gene>
<proteinExistence type="predicted"/>
<keyword evidence="3" id="KW-1185">Reference proteome</keyword>
<feature type="region of interest" description="Disordered" evidence="1">
    <location>
        <begin position="494"/>
        <end position="514"/>
    </location>
</feature>
<dbReference type="AlphaFoldDB" id="A0A4U0FCU9"/>
<accession>A0A4U0FCU9</accession>
<reference evidence="2 3" key="1">
    <citation type="submission" date="2019-04" db="EMBL/GenBank/DDBJ databases">
        <title>Cohnella sp. nov., isolated from soil.</title>
        <authorList>
            <person name="Kim W."/>
        </authorList>
    </citation>
    <scope>NUCLEOTIDE SEQUENCE [LARGE SCALE GENOMIC DNA]</scope>
    <source>
        <strain evidence="2 3">CAU 1483</strain>
    </source>
</reference>
<evidence type="ECO:0000313" key="3">
    <source>
        <dbReference type="Proteomes" id="UP000309673"/>
    </source>
</evidence>